<feature type="region of interest" description="Disordered" evidence="1">
    <location>
        <begin position="442"/>
        <end position="595"/>
    </location>
</feature>
<keyword evidence="4" id="KW-1185">Reference proteome</keyword>
<accession>A0A835M204</accession>
<dbReference type="PANTHER" id="PTHR32166:SF123">
    <property type="entry name" value="BED-TYPE DOMAIN-CONTAINING PROTEIN"/>
    <property type="match status" value="1"/>
</dbReference>
<feature type="compositionally biased region" description="Gly residues" evidence="1">
    <location>
        <begin position="565"/>
        <end position="588"/>
    </location>
</feature>
<dbReference type="OrthoDB" id="1104252at2759"/>
<dbReference type="Proteomes" id="UP000631114">
    <property type="component" value="Unassembled WGS sequence"/>
</dbReference>
<evidence type="ECO:0000313" key="4">
    <source>
        <dbReference type="Proteomes" id="UP000631114"/>
    </source>
</evidence>
<comment type="caution">
    <text evidence="3">The sequence shown here is derived from an EMBL/GenBank/DDBJ whole genome shotgun (WGS) entry which is preliminary data.</text>
</comment>
<dbReference type="EMBL" id="JADFTS010000004">
    <property type="protein sequence ID" value="KAF9607781.1"/>
    <property type="molecule type" value="Genomic_DNA"/>
</dbReference>
<sequence>MSFFSCSKSTRHPELIDVDSTRRPDVNQPSVHHMTPAGKSKVGMFKTAVARFVLWGNLSPNAVANNPYYKPMFDEACRAGLGVIPPSAYQLLNSELQRLKAECKLYIDRMKIKWSTYGVSVMCDSWTGPTRECLMNFMVYCGGLMTFDSSVDLSKHKKDHHHLLKHMRHVVDKVGKENVVQIVTDNGANFKKAGEMLARENVCGGDLVRAGPTRFASNYMPLKSLLKKKNKLQSMFTFKGYLEIKNDNPTVQMMMVEDIINHLEFWQNVKGIVVVLEPIVVLLQKVDKDDKLTMPFLHRWVEITIKQVWRKIRSPEWIVEIIKKRWNNQLGHPLHKAAHYLNPTVIYGLDSENIAYNGEFLSSMQTVINQLVPNLSDQLACLNESDWWMNVEDGYVDHLKTLAIRILSQTTSSSGCERNWSTFGFVHSVKHCNLRIESLEDQEPVLDPNPKDNFEAAQSPNDTQLDGETYYDPDTWRMPSDGEHDNAYNVVDDDNDSDNDDHAQVCDSGPSRGGGGGVVEMVRASSPSRGGGGGCGDGSGPSREGGGSPPGFDDDHAQVRASGPSRGGGGGHGDGSGPSRVGGGGPPGFDGNDGVQSQQLRVSIGGGVGSQRVTTPRSQHAHQVVGVDALLLGLNKKLVVPHSAMIIEEYTLLKRIGLIMQLKTLTMVLPPNKDLVKEKVSYKKDNIRMAQSAYYAIVAIVNTGLL</sequence>
<protein>
    <recommendedName>
        <fullName evidence="2">DUF659 domain-containing protein</fullName>
    </recommendedName>
</protein>
<evidence type="ECO:0000256" key="1">
    <source>
        <dbReference type="SAM" id="MobiDB-lite"/>
    </source>
</evidence>
<reference evidence="3 4" key="1">
    <citation type="submission" date="2020-10" db="EMBL/GenBank/DDBJ databases">
        <title>The Coptis chinensis genome and diversification of protoberbering-type alkaloids.</title>
        <authorList>
            <person name="Wang B."/>
            <person name="Shu S."/>
            <person name="Song C."/>
            <person name="Liu Y."/>
        </authorList>
    </citation>
    <scope>NUCLEOTIDE SEQUENCE [LARGE SCALE GENOMIC DNA]</scope>
    <source>
        <strain evidence="3">HL-2020</strain>
        <tissue evidence="3">Leaf</tissue>
    </source>
</reference>
<feature type="compositionally biased region" description="Gly residues" evidence="1">
    <location>
        <begin position="529"/>
        <end position="549"/>
    </location>
</feature>
<dbReference type="SUPFAM" id="SSF53098">
    <property type="entry name" value="Ribonuclease H-like"/>
    <property type="match status" value="1"/>
</dbReference>
<feature type="compositionally biased region" description="Polar residues" evidence="1">
    <location>
        <begin position="456"/>
        <end position="466"/>
    </location>
</feature>
<organism evidence="3 4">
    <name type="scientific">Coptis chinensis</name>
    <dbReference type="NCBI Taxonomy" id="261450"/>
    <lineage>
        <taxon>Eukaryota</taxon>
        <taxon>Viridiplantae</taxon>
        <taxon>Streptophyta</taxon>
        <taxon>Embryophyta</taxon>
        <taxon>Tracheophyta</taxon>
        <taxon>Spermatophyta</taxon>
        <taxon>Magnoliopsida</taxon>
        <taxon>Ranunculales</taxon>
        <taxon>Ranunculaceae</taxon>
        <taxon>Coptidoideae</taxon>
        <taxon>Coptis</taxon>
    </lineage>
</organism>
<evidence type="ECO:0000259" key="2">
    <source>
        <dbReference type="Pfam" id="PF04937"/>
    </source>
</evidence>
<dbReference type="PANTHER" id="PTHR32166">
    <property type="entry name" value="OSJNBA0013A04.12 PROTEIN"/>
    <property type="match status" value="1"/>
</dbReference>
<gene>
    <name evidence="3" type="ORF">IFM89_000128</name>
</gene>
<proteinExistence type="predicted"/>
<dbReference type="InterPro" id="IPR012337">
    <property type="entry name" value="RNaseH-like_sf"/>
</dbReference>
<name>A0A835M204_9MAGN</name>
<dbReference type="Pfam" id="PF04937">
    <property type="entry name" value="DUF659"/>
    <property type="match status" value="1"/>
</dbReference>
<feature type="domain" description="DUF659" evidence="2">
    <location>
        <begin position="86"/>
        <end position="199"/>
    </location>
</feature>
<evidence type="ECO:0000313" key="3">
    <source>
        <dbReference type="EMBL" id="KAF9607781.1"/>
    </source>
</evidence>
<dbReference type="InterPro" id="IPR007021">
    <property type="entry name" value="DUF659"/>
</dbReference>
<dbReference type="AlphaFoldDB" id="A0A835M204"/>